<evidence type="ECO:0000259" key="2">
    <source>
        <dbReference type="Pfam" id="PF02371"/>
    </source>
</evidence>
<dbReference type="PANTHER" id="PTHR33055">
    <property type="entry name" value="TRANSPOSASE FOR INSERTION SEQUENCE ELEMENT IS1111A"/>
    <property type="match status" value="1"/>
</dbReference>
<protein>
    <submittedName>
        <fullName evidence="3">Uncharacterized protein</fullName>
    </submittedName>
</protein>
<dbReference type="InterPro" id="IPR003346">
    <property type="entry name" value="Transposase_20"/>
</dbReference>
<dbReference type="InterPro" id="IPR002525">
    <property type="entry name" value="Transp_IS110-like_N"/>
</dbReference>
<name>A0A2S8F2Y9_9BACT</name>
<organism evidence="3 4">
    <name type="scientific">Blastopirellula marina</name>
    <dbReference type="NCBI Taxonomy" id="124"/>
    <lineage>
        <taxon>Bacteria</taxon>
        <taxon>Pseudomonadati</taxon>
        <taxon>Planctomycetota</taxon>
        <taxon>Planctomycetia</taxon>
        <taxon>Pirellulales</taxon>
        <taxon>Pirellulaceae</taxon>
        <taxon>Blastopirellula</taxon>
    </lineage>
</organism>
<dbReference type="GO" id="GO:0003677">
    <property type="term" value="F:DNA binding"/>
    <property type="evidence" value="ECO:0007669"/>
    <property type="project" value="InterPro"/>
</dbReference>
<gene>
    <name evidence="3" type="ORF">C5Y98_30745</name>
</gene>
<dbReference type="EMBL" id="PUIB01000031">
    <property type="protein sequence ID" value="PQO26520.1"/>
    <property type="molecule type" value="Genomic_DNA"/>
</dbReference>
<dbReference type="Pfam" id="PF01548">
    <property type="entry name" value="DEDD_Tnp_IS110"/>
    <property type="match status" value="1"/>
</dbReference>
<dbReference type="AlphaFoldDB" id="A0A2S8F2Y9"/>
<evidence type="ECO:0000313" key="3">
    <source>
        <dbReference type="EMBL" id="PQO26520.1"/>
    </source>
</evidence>
<accession>A0A2S8F2Y9</accession>
<dbReference type="GO" id="GO:0006313">
    <property type="term" value="P:DNA transposition"/>
    <property type="evidence" value="ECO:0007669"/>
    <property type="project" value="InterPro"/>
</dbReference>
<sequence>MPYFIAFDTHCEFTEMAVLNSRGKLVRRQRCPTTIPALVEAIEAVKRPRQVTFEEGPLAGWLSRNLRDHADQVLVCDPRRNAYVAKEGDKDDPIDAERLAQLLRGGFLKEVHQVDSLDRSMLKQHVAFYHDRVRERVRQGHQLTALLRRYGVFASISKVNDPDERRLLWKQLPRRKVLHEDLDCVLKVYQLLLEKEERLRARLTQLARKEPAIRRFREVPGFGWIRAATFYVYIDAPARFRSKSALWRYCGIGLERRHSGSGPQRVRLCKGGSRPLKNVLMGAAKSAITQTGGPFADRYEEWTQQKGVNPATARRNIARSLAATLWSLWKNDAKYDPDKSRRPEKSSLETR</sequence>
<proteinExistence type="predicted"/>
<dbReference type="OrthoDB" id="287203at2"/>
<comment type="caution">
    <text evidence="3">The sequence shown here is derived from an EMBL/GenBank/DDBJ whole genome shotgun (WGS) entry which is preliminary data.</text>
</comment>
<feature type="domain" description="Transposase IS116/IS110/IS902 C-terminal" evidence="2">
    <location>
        <begin position="214"/>
        <end position="299"/>
    </location>
</feature>
<dbReference type="PANTHER" id="PTHR33055:SF3">
    <property type="entry name" value="PUTATIVE TRANSPOSASE FOR IS117-RELATED"/>
    <property type="match status" value="1"/>
</dbReference>
<reference evidence="3 4" key="1">
    <citation type="submission" date="2018-02" db="EMBL/GenBank/DDBJ databases">
        <title>Comparative genomes isolates from brazilian mangrove.</title>
        <authorList>
            <person name="Araujo J.E."/>
            <person name="Taketani R.G."/>
            <person name="Silva M.C.P."/>
            <person name="Loureco M.V."/>
            <person name="Andreote F.D."/>
        </authorList>
    </citation>
    <scope>NUCLEOTIDE SEQUENCE [LARGE SCALE GENOMIC DNA]</scope>
    <source>
        <strain evidence="3 4">NAP PRIS-MGV</strain>
    </source>
</reference>
<dbReference type="Proteomes" id="UP000239388">
    <property type="component" value="Unassembled WGS sequence"/>
</dbReference>
<evidence type="ECO:0000259" key="1">
    <source>
        <dbReference type="Pfam" id="PF01548"/>
    </source>
</evidence>
<dbReference type="RefSeq" id="WP_105360195.1">
    <property type="nucleotide sequence ID" value="NZ_PUIB01000031.1"/>
</dbReference>
<evidence type="ECO:0000313" key="4">
    <source>
        <dbReference type="Proteomes" id="UP000239388"/>
    </source>
</evidence>
<dbReference type="InterPro" id="IPR047650">
    <property type="entry name" value="Transpos_IS110"/>
</dbReference>
<feature type="domain" description="Transposase IS110-like N-terminal" evidence="1">
    <location>
        <begin position="7"/>
        <end position="150"/>
    </location>
</feature>
<dbReference type="Pfam" id="PF02371">
    <property type="entry name" value="Transposase_20"/>
    <property type="match status" value="1"/>
</dbReference>
<dbReference type="GO" id="GO:0004803">
    <property type="term" value="F:transposase activity"/>
    <property type="evidence" value="ECO:0007669"/>
    <property type="project" value="InterPro"/>
</dbReference>